<dbReference type="PANTHER" id="PTHR46825:SF8">
    <property type="entry name" value="BETA-LACTAMASE-RELATED"/>
    <property type="match status" value="1"/>
</dbReference>
<dbReference type="InterPro" id="IPR012338">
    <property type="entry name" value="Beta-lactam/transpept-like"/>
</dbReference>
<sequence>MISLVRNLIIIISVLMIIGAPAYSQVISLSQDRMTQLIETAHKNGLSLTFSNGFFVTDKTGRHPIKDASTWVQSREITHYVYGLLAFRLADKGKVSLDAPLYEVFPDYDLGEFFSVPVTIRHLMAQTAGFSTPPFYAYPSGQQPMSLDLGSYIKSIRPAGQKTHDDIVSTLLLIKALETITGEELSLLIEQELLKPHGLSSIDMRQSTDQNRLYPEIFAPAFELSLTKRALFSLSPYLNRNRGMDPAFLSESSFRDITTIVTYAHHPLDHTRTTLQSQFAVGKHMMRTTALYCHPSIRDQASVFVLNDSRLSVLLERKSNGACLFSSARNIAADIIEKDVPSNLIYSEIRQRRDIFEKMGDPDDPIQGLFMEDNTPSHWLTDRLNRIMHRTLQIDPVAGTKNLLLKREKDPQSMEFIYEGPYLYKSRDGRQLSFSQRMRGGYANLDGETYRFTGPIGSKGLLIDPYYLIILLNLTVLIYLKKAPSPAWRTMAKVVGISTLIFAISIELEKHYGVYFTHYKGLAYLVILWRIFLNIAMMGLFTMPFFAMTFSKQHMIPKGVPMILTSVHLTVLTASSLAIFLWAMTVNISGNFIP</sequence>
<organism evidence="3 4">
    <name type="scientific">Temperatibacter marinus</name>
    <dbReference type="NCBI Taxonomy" id="1456591"/>
    <lineage>
        <taxon>Bacteria</taxon>
        <taxon>Pseudomonadati</taxon>
        <taxon>Pseudomonadota</taxon>
        <taxon>Alphaproteobacteria</taxon>
        <taxon>Kordiimonadales</taxon>
        <taxon>Temperatibacteraceae</taxon>
        <taxon>Temperatibacter</taxon>
    </lineage>
</organism>
<name>A0AA52HAX0_9PROT</name>
<dbReference type="EMBL" id="CP123872">
    <property type="protein sequence ID" value="WND03053.1"/>
    <property type="molecule type" value="Genomic_DNA"/>
</dbReference>
<keyword evidence="1" id="KW-0472">Membrane</keyword>
<evidence type="ECO:0000313" key="4">
    <source>
        <dbReference type="Proteomes" id="UP001268683"/>
    </source>
</evidence>
<feature type="domain" description="Beta-lactamase-related" evidence="2">
    <location>
        <begin position="83"/>
        <end position="207"/>
    </location>
</feature>
<reference evidence="3" key="1">
    <citation type="submission" date="2023-04" db="EMBL/GenBank/DDBJ databases">
        <title>Complete genome sequence of Temperatibacter marinus.</title>
        <authorList>
            <person name="Rong J.-C."/>
            <person name="Yi M.-L."/>
            <person name="Zhao Q."/>
        </authorList>
    </citation>
    <scope>NUCLEOTIDE SEQUENCE</scope>
    <source>
        <strain evidence="3">NBRC 110045</strain>
    </source>
</reference>
<evidence type="ECO:0000256" key="1">
    <source>
        <dbReference type="SAM" id="Phobius"/>
    </source>
</evidence>
<dbReference type="Gene3D" id="3.40.710.10">
    <property type="entry name" value="DD-peptidase/beta-lactamase superfamily"/>
    <property type="match status" value="1"/>
</dbReference>
<feature type="transmembrane region" description="Helical" evidence="1">
    <location>
        <begin position="526"/>
        <end position="550"/>
    </location>
</feature>
<dbReference type="AlphaFoldDB" id="A0AA52HAX0"/>
<evidence type="ECO:0000259" key="2">
    <source>
        <dbReference type="Pfam" id="PF00144"/>
    </source>
</evidence>
<feature type="transmembrane region" description="Helical" evidence="1">
    <location>
        <begin position="562"/>
        <end position="584"/>
    </location>
</feature>
<keyword evidence="1" id="KW-1133">Transmembrane helix</keyword>
<keyword evidence="4" id="KW-1185">Reference proteome</keyword>
<dbReference type="SUPFAM" id="SSF56601">
    <property type="entry name" value="beta-lactamase/transpeptidase-like"/>
    <property type="match status" value="1"/>
</dbReference>
<evidence type="ECO:0000313" key="3">
    <source>
        <dbReference type="EMBL" id="WND03053.1"/>
    </source>
</evidence>
<dbReference type="Proteomes" id="UP001268683">
    <property type="component" value="Chromosome"/>
</dbReference>
<proteinExistence type="predicted"/>
<keyword evidence="1" id="KW-0812">Transmembrane</keyword>
<dbReference type="GO" id="GO:0016787">
    <property type="term" value="F:hydrolase activity"/>
    <property type="evidence" value="ECO:0007669"/>
    <property type="project" value="UniProtKB-KW"/>
</dbReference>
<accession>A0AA52HAX0</accession>
<dbReference type="InterPro" id="IPR001466">
    <property type="entry name" value="Beta-lactam-related"/>
</dbReference>
<dbReference type="InterPro" id="IPR050491">
    <property type="entry name" value="AmpC-like"/>
</dbReference>
<feature type="transmembrane region" description="Helical" evidence="1">
    <location>
        <begin position="487"/>
        <end position="506"/>
    </location>
</feature>
<protein>
    <submittedName>
        <fullName evidence="3">Serine hydrolase</fullName>
    </submittedName>
</protein>
<dbReference type="KEGG" id="tmk:QGN29_01575"/>
<feature type="transmembrane region" description="Helical" evidence="1">
    <location>
        <begin position="461"/>
        <end position="480"/>
    </location>
</feature>
<dbReference type="Pfam" id="PF00144">
    <property type="entry name" value="Beta-lactamase"/>
    <property type="match status" value="1"/>
</dbReference>
<gene>
    <name evidence="3" type="ORF">QGN29_01575</name>
</gene>
<dbReference type="RefSeq" id="WP_310798902.1">
    <property type="nucleotide sequence ID" value="NZ_CP123872.1"/>
</dbReference>
<keyword evidence="3" id="KW-0378">Hydrolase</keyword>
<dbReference type="PANTHER" id="PTHR46825">
    <property type="entry name" value="D-ALANYL-D-ALANINE-CARBOXYPEPTIDASE/ENDOPEPTIDASE AMPH"/>
    <property type="match status" value="1"/>
</dbReference>